<evidence type="ECO:0000313" key="2">
    <source>
        <dbReference type="Proteomes" id="UP001055072"/>
    </source>
</evidence>
<proteinExistence type="predicted"/>
<protein>
    <submittedName>
        <fullName evidence="1">Uncharacterized protein</fullName>
    </submittedName>
</protein>
<keyword evidence="2" id="KW-1185">Reference proteome</keyword>
<sequence>MPEVSALGPVDPSSVPEAEQEKAAPWVVRKLVGSMTGRIVLSSWETLRASGTSIICLSPWGDSSPLLLPCIRFRDVAVHTIIAATGGIAAVATPVMGPVSDVIVSTLGDSILVEVGMHTGFELTTKVANDLVFDKAIKAVVPIHSDRLNTTGVKELLITLKYKHTLEDAGLGFYRSGLHKDNSLFSTVKDYLAIEKGWFSPYLFASGRRPAIPRSMKPDIVFCHGPFLPGDYSLGETLLAESASVISFSPAPPPPVPEAEDSKHHFSLSIPSRADLPSLSNLFSRSRTPSPEPSLTPLPPPPVPRRMVILVVGLKPHRAGLWTTSARPSESVMYYQLLNGCPAIVVPVKVGAPLVAWDALTLEQLWKVELPKEDSLSGDSKFNGIVSIMFEYLDLCIDWERLVLSTEQGSTDVSVVKDGEVQVDLEGKKRTVKDAVTLLVAGAVRSGESKQVKDKVDKERSGIAMWRIP</sequence>
<reference evidence="1" key="1">
    <citation type="journal article" date="2021" name="Environ. Microbiol.">
        <title>Gene family expansions and transcriptome signatures uncover fungal adaptations to wood decay.</title>
        <authorList>
            <person name="Hage H."/>
            <person name="Miyauchi S."/>
            <person name="Viragh M."/>
            <person name="Drula E."/>
            <person name="Min B."/>
            <person name="Chaduli D."/>
            <person name="Navarro D."/>
            <person name="Favel A."/>
            <person name="Norest M."/>
            <person name="Lesage-Meessen L."/>
            <person name="Balint B."/>
            <person name="Merenyi Z."/>
            <person name="de Eugenio L."/>
            <person name="Morin E."/>
            <person name="Martinez A.T."/>
            <person name="Baldrian P."/>
            <person name="Stursova M."/>
            <person name="Martinez M.J."/>
            <person name="Novotny C."/>
            <person name="Magnuson J.K."/>
            <person name="Spatafora J.W."/>
            <person name="Maurice S."/>
            <person name="Pangilinan J."/>
            <person name="Andreopoulos W."/>
            <person name="LaButti K."/>
            <person name="Hundley H."/>
            <person name="Na H."/>
            <person name="Kuo A."/>
            <person name="Barry K."/>
            <person name="Lipzen A."/>
            <person name="Henrissat B."/>
            <person name="Riley R."/>
            <person name="Ahrendt S."/>
            <person name="Nagy L.G."/>
            <person name="Grigoriev I.V."/>
            <person name="Martin F."/>
            <person name="Rosso M.N."/>
        </authorList>
    </citation>
    <scope>NUCLEOTIDE SEQUENCE</scope>
    <source>
        <strain evidence="1">CBS 384.51</strain>
    </source>
</reference>
<dbReference type="Proteomes" id="UP001055072">
    <property type="component" value="Unassembled WGS sequence"/>
</dbReference>
<organism evidence="1 2">
    <name type="scientific">Irpex rosettiformis</name>
    <dbReference type="NCBI Taxonomy" id="378272"/>
    <lineage>
        <taxon>Eukaryota</taxon>
        <taxon>Fungi</taxon>
        <taxon>Dikarya</taxon>
        <taxon>Basidiomycota</taxon>
        <taxon>Agaricomycotina</taxon>
        <taxon>Agaricomycetes</taxon>
        <taxon>Polyporales</taxon>
        <taxon>Irpicaceae</taxon>
        <taxon>Irpex</taxon>
    </lineage>
</organism>
<evidence type="ECO:0000313" key="1">
    <source>
        <dbReference type="EMBL" id="KAI0089497.1"/>
    </source>
</evidence>
<name>A0ACB8U537_9APHY</name>
<comment type="caution">
    <text evidence="1">The sequence shown here is derived from an EMBL/GenBank/DDBJ whole genome shotgun (WGS) entry which is preliminary data.</text>
</comment>
<dbReference type="EMBL" id="MU274910">
    <property type="protein sequence ID" value="KAI0089497.1"/>
    <property type="molecule type" value="Genomic_DNA"/>
</dbReference>
<gene>
    <name evidence="1" type="ORF">BDY19DRAFT_942559</name>
</gene>
<accession>A0ACB8U537</accession>